<reference evidence="3" key="1">
    <citation type="journal article" date="2009" name="PLoS Genet.">
        <title>Sequencing, mapping, and analysis of 27,455 maize full-length cDNAs.</title>
        <authorList>
            <person name="Soderlund C."/>
            <person name="Descour A."/>
            <person name="Kudrna D."/>
            <person name="Bomhoff M."/>
            <person name="Boyd L."/>
            <person name="Currie J."/>
            <person name="Angelova A."/>
            <person name="Collura K."/>
            <person name="Wissotski M."/>
            <person name="Ashley E."/>
            <person name="Morrow D."/>
            <person name="Fernandes J."/>
            <person name="Walbot V."/>
            <person name="Yu Y."/>
        </authorList>
    </citation>
    <scope>NUCLEOTIDE SEQUENCE</scope>
    <source>
        <strain evidence="3">B73</strain>
    </source>
</reference>
<accession>B4F9D0</accession>
<feature type="region of interest" description="Disordered" evidence="1">
    <location>
        <begin position="1"/>
        <end position="21"/>
    </location>
</feature>
<organism evidence="3">
    <name type="scientific">Zea mays</name>
    <name type="common">Maize</name>
    <dbReference type="NCBI Taxonomy" id="4577"/>
    <lineage>
        <taxon>Eukaryota</taxon>
        <taxon>Viridiplantae</taxon>
        <taxon>Streptophyta</taxon>
        <taxon>Embryophyta</taxon>
        <taxon>Tracheophyta</taxon>
        <taxon>Spermatophyta</taxon>
        <taxon>Magnoliopsida</taxon>
        <taxon>Liliopsida</taxon>
        <taxon>Poales</taxon>
        <taxon>Poaceae</taxon>
        <taxon>PACMAD clade</taxon>
        <taxon>Panicoideae</taxon>
        <taxon>Andropogonodae</taxon>
        <taxon>Andropogoneae</taxon>
        <taxon>Tripsacinae</taxon>
        <taxon>Zea</taxon>
    </lineage>
</organism>
<name>B4F9D0_MAIZE</name>
<keyword evidence="2" id="KW-0812">Transmembrane</keyword>
<keyword evidence="2" id="KW-1133">Transmembrane helix</keyword>
<evidence type="ECO:0000256" key="1">
    <source>
        <dbReference type="SAM" id="MobiDB-lite"/>
    </source>
</evidence>
<proteinExistence type="evidence at transcript level"/>
<evidence type="ECO:0000313" key="3">
    <source>
        <dbReference type="EMBL" id="ACF78723.1"/>
    </source>
</evidence>
<dbReference type="AlphaFoldDB" id="B4F9D0"/>
<dbReference type="EMBL" id="BT033718">
    <property type="protein sequence ID" value="ACF78723.1"/>
    <property type="molecule type" value="mRNA"/>
</dbReference>
<sequence>MTKTQRLHQLDGPMEHQRHQQKSSNHIMLLLLEVKIELLLFGRQRVPVHYLLLGIFSLKVWLIYLGALMVIHFLPAPWMDQLQTFTLK</sequence>
<feature type="transmembrane region" description="Helical" evidence="2">
    <location>
        <begin position="50"/>
        <end position="74"/>
    </location>
</feature>
<keyword evidence="2" id="KW-0472">Membrane</keyword>
<evidence type="ECO:0000256" key="2">
    <source>
        <dbReference type="SAM" id="Phobius"/>
    </source>
</evidence>
<protein>
    <submittedName>
        <fullName evidence="3">Uncharacterized protein</fullName>
    </submittedName>
</protein>